<dbReference type="GO" id="GO:0008270">
    <property type="term" value="F:zinc ion binding"/>
    <property type="evidence" value="ECO:0007669"/>
    <property type="project" value="UniProtKB-KW"/>
</dbReference>
<reference evidence="7" key="1">
    <citation type="submission" date="2023-08" db="EMBL/GenBank/DDBJ databases">
        <title>A de novo genome assembly of Solanum verrucosum Schlechtendal, a Mexican diploid species geographically isolated from the other diploid A-genome species in potato relatives.</title>
        <authorList>
            <person name="Hosaka K."/>
        </authorList>
    </citation>
    <scope>NUCLEOTIDE SEQUENCE</scope>
    <source>
        <tissue evidence="7">Young leaves</tissue>
    </source>
</reference>
<organism evidence="7 8">
    <name type="scientific">Solanum verrucosum</name>
    <dbReference type="NCBI Taxonomy" id="315347"/>
    <lineage>
        <taxon>Eukaryota</taxon>
        <taxon>Viridiplantae</taxon>
        <taxon>Streptophyta</taxon>
        <taxon>Embryophyta</taxon>
        <taxon>Tracheophyta</taxon>
        <taxon>Spermatophyta</taxon>
        <taxon>Magnoliopsida</taxon>
        <taxon>eudicotyledons</taxon>
        <taxon>Gunneridae</taxon>
        <taxon>Pentapetalae</taxon>
        <taxon>asterids</taxon>
        <taxon>lamiids</taxon>
        <taxon>Solanales</taxon>
        <taxon>Solanaceae</taxon>
        <taxon>Solanoideae</taxon>
        <taxon>Solaneae</taxon>
        <taxon>Solanum</taxon>
    </lineage>
</organism>
<keyword evidence="5" id="KW-1133">Transmembrane helix</keyword>
<dbReference type="PANTHER" id="PTHR33248">
    <property type="entry name" value="ZINC ION-BINDING PROTEIN"/>
    <property type="match status" value="1"/>
</dbReference>
<accession>A0AAF0TMN5</accession>
<evidence type="ECO:0000313" key="8">
    <source>
        <dbReference type="Proteomes" id="UP001234989"/>
    </source>
</evidence>
<evidence type="ECO:0000256" key="2">
    <source>
        <dbReference type="ARBA" id="ARBA00022771"/>
    </source>
</evidence>
<dbReference type="Pfam" id="PF06839">
    <property type="entry name" value="Zn_ribbon_GRF"/>
    <property type="match status" value="1"/>
</dbReference>
<sequence>MSESSIDSLEKLYARRCHCGLNALNLTAWTDLNAGRRFYKCPRPKATSCGYWEWQDKQQLPPRAVTVIMDLKGKLDVMKVERNKLKRIVDGMEKAERDNLEILFEETKFISAQEAGKLMLLEKKIKKLKTIIFISCALFVVFVVRIMK</sequence>
<feature type="domain" description="GRF-type" evidence="6">
    <location>
        <begin position="17"/>
        <end position="58"/>
    </location>
</feature>
<name>A0AAF0TMN5_SOLVR</name>
<keyword evidence="3" id="KW-0862">Zinc</keyword>
<evidence type="ECO:0000313" key="7">
    <source>
        <dbReference type="EMBL" id="WMV20693.1"/>
    </source>
</evidence>
<evidence type="ECO:0000256" key="4">
    <source>
        <dbReference type="PROSITE-ProRule" id="PRU01343"/>
    </source>
</evidence>
<gene>
    <name evidence="7" type="ORF">MTR67_014078</name>
</gene>
<keyword evidence="5" id="KW-0472">Membrane</keyword>
<proteinExistence type="predicted"/>
<feature type="transmembrane region" description="Helical" evidence="5">
    <location>
        <begin position="128"/>
        <end position="147"/>
    </location>
</feature>
<dbReference type="EMBL" id="CP133614">
    <property type="protein sequence ID" value="WMV20693.1"/>
    <property type="molecule type" value="Genomic_DNA"/>
</dbReference>
<dbReference type="InterPro" id="IPR010666">
    <property type="entry name" value="Znf_GRF"/>
</dbReference>
<dbReference type="AlphaFoldDB" id="A0AAF0TMN5"/>
<keyword evidence="8" id="KW-1185">Reference proteome</keyword>
<evidence type="ECO:0000256" key="5">
    <source>
        <dbReference type="SAM" id="Phobius"/>
    </source>
</evidence>
<dbReference type="Proteomes" id="UP001234989">
    <property type="component" value="Chromosome 3"/>
</dbReference>
<evidence type="ECO:0000256" key="1">
    <source>
        <dbReference type="ARBA" id="ARBA00022723"/>
    </source>
</evidence>
<dbReference type="PROSITE" id="PS51999">
    <property type="entry name" value="ZF_GRF"/>
    <property type="match status" value="1"/>
</dbReference>
<keyword evidence="2 4" id="KW-0863">Zinc-finger</keyword>
<protein>
    <recommendedName>
        <fullName evidence="6">GRF-type domain-containing protein</fullName>
    </recommendedName>
</protein>
<keyword evidence="5" id="KW-0812">Transmembrane</keyword>
<evidence type="ECO:0000256" key="3">
    <source>
        <dbReference type="ARBA" id="ARBA00022833"/>
    </source>
</evidence>
<keyword evidence="1" id="KW-0479">Metal-binding</keyword>
<evidence type="ECO:0000259" key="6">
    <source>
        <dbReference type="PROSITE" id="PS51999"/>
    </source>
</evidence>